<dbReference type="FunFam" id="1.10.601.10:FF:000001">
    <property type="entry name" value="RNA polymerase sigma factor SigA"/>
    <property type="match status" value="1"/>
</dbReference>
<evidence type="ECO:0000313" key="9">
    <source>
        <dbReference type="EMBL" id="XBP91111.1"/>
    </source>
</evidence>
<dbReference type="RefSeq" id="WP_350930661.1">
    <property type="nucleotide sequence ID" value="NZ_CP157762.1"/>
</dbReference>
<dbReference type="NCBIfam" id="NF004561">
    <property type="entry name" value="PRK05901.1-3"/>
    <property type="match status" value="1"/>
</dbReference>
<dbReference type="NCBIfam" id="TIGR02393">
    <property type="entry name" value="RpoD_Cterm"/>
    <property type="match status" value="1"/>
</dbReference>
<comment type="subcellular location">
    <subcellularLocation>
        <location evidence="5">Cytoplasm</location>
    </subcellularLocation>
</comment>
<dbReference type="GO" id="GO:0003677">
    <property type="term" value="F:DNA binding"/>
    <property type="evidence" value="ECO:0007669"/>
    <property type="project" value="UniProtKB-UniRule"/>
</dbReference>
<dbReference type="InterPro" id="IPR009042">
    <property type="entry name" value="RNA_pol_sigma70_r1_2"/>
</dbReference>
<dbReference type="SUPFAM" id="SSF88946">
    <property type="entry name" value="Sigma2 domain of RNA polymerase sigma factors"/>
    <property type="match status" value="1"/>
</dbReference>
<dbReference type="NCBIfam" id="NF004560">
    <property type="entry name" value="PRK05901.1-1"/>
    <property type="match status" value="1"/>
</dbReference>
<dbReference type="InterPro" id="IPR007630">
    <property type="entry name" value="RNA_pol_sigma70_r4"/>
</dbReference>
<dbReference type="FunFam" id="1.10.10.10:FF:000002">
    <property type="entry name" value="RNA polymerase sigma factor SigA"/>
    <property type="match status" value="1"/>
</dbReference>
<feature type="short sequence motif" description="Interaction with polymerase core subunit RpoC" evidence="5">
    <location>
        <begin position="323"/>
        <end position="326"/>
    </location>
</feature>
<comment type="similarity">
    <text evidence="5">Belongs to the sigma-70 factor family. RpoD/SigA subfamily.</text>
</comment>
<feature type="compositionally biased region" description="Low complexity" evidence="6">
    <location>
        <begin position="76"/>
        <end position="159"/>
    </location>
</feature>
<dbReference type="HAMAP" id="MF_00963">
    <property type="entry name" value="Sigma70_RpoD_SigA"/>
    <property type="match status" value="1"/>
</dbReference>
<dbReference type="InterPro" id="IPR007624">
    <property type="entry name" value="RNA_pol_sigma70_r3"/>
</dbReference>
<dbReference type="AlphaFoldDB" id="A0AAU8H5N6"/>
<dbReference type="Pfam" id="PF04539">
    <property type="entry name" value="Sigma70_r3"/>
    <property type="match status" value="1"/>
</dbReference>
<dbReference type="InterPro" id="IPR012760">
    <property type="entry name" value="RNA_pol_sigma_RpoD_C"/>
</dbReference>
<keyword evidence="1 5" id="KW-0805">Transcription regulation</keyword>
<reference evidence="10" key="2">
    <citation type="submission" date="2024-06" db="EMBL/GenBank/DDBJ databases">
        <title>Micromonospora mangrovi CCTCC AA 2012012 genome sequences.</title>
        <authorList>
            <person name="Gao J."/>
        </authorList>
    </citation>
    <scope>NUCLEOTIDE SEQUENCE</scope>
    <source>
        <strain evidence="10">CCTCC AA 2012012</strain>
    </source>
</reference>
<feature type="region of interest" description="Sigma-70 factor domain-4" evidence="5">
    <location>
        <begin position="467"/>
        <end position="520"/>
    </location>
</feature>
<sequence length="532" mass="57733">MTEPRQTGADVRSLTDTLIAHAQSAGGQLTSAQLARTVESAEVTPAQAKKILRALSEAGVTVVVDGSASTRRRVAAARSATPASRATTAKTTKKAAAPAPKQAPAADEAPAPAPRKATARKAAGTTAEVAAKAAVPAKATKGTRATKATVAAKTAAAKPAKGEGAEGDIDPEELAAEIEDVVVEEPVELAKAAETDAAASATDNDFEWDDEESEALKQARRDAELTASADSVRAYLKQIGKVPLLNAEQEVELAKRIEAGLYAAERLRAAEEGEEKLVREMVRDLGWISRDGERAKNHLLEANLRLVVSLAKRYTGRGMAFLDLIQEGNLGLIRAVEKFDYTKGYKFSTYATWWIRQAITRAMADQARTIRIPVHMVEVINKLGRIQRELLQDLGREPTPEELAKEMDITPEKVLEIQQYAREPISLDQTIGDEGDSQLGDFIEDSEAVVAVDAVSFSLLQDQLQQVLQTLSEREAGVVRLRFGLTDGQPRTLDEIGQVYGVTRERIRQIESKTMSKLRHPSRSQVLRDYLD</sequence>
<feature type="domain" description="RNA polymerase sigma-70" evidence="7">
    <location>
        <begin position="323"/>
        <end position="336"/>
    </location>
</feature>
<dbReference type="EMBL" id="CP159342">
    <property type="protein sequence ID" value="XCH71809.1"/>
    <property type="molecule type" value="Genomic_DNA"/>
</dbReference>
<dbReference type="InterPro" id="IPR013324">
    <property type="entry name" value="RNA_pol_sigma_r3/r4-like"/>
</dbReference>
<dbReference type="FunFam" id="1.10.601.10:FF:000003">
    <property type="entry name" value="RNA polymerase sigma factor SigA"/>
    <property type="match status" value="1"/>
</dbReference>
<dbReference type="NCBIfam" id="NF005920">
    <property type="entry name" value="PRK07921.1"/>
    <property type="match status" value="1"/>
</dbReference>
<feature type="compositionally biased region" description="Basic and acidic residues" evidence="6">
    <location>
        <begin position="214"/>
        <end position="223"/>
    </location>
</feature>
<dbReference type="PANTHER" id="PTHR30603:SF59">
    <property type="entry name" value="RNA POLYMERASE PRINCIPAL SIGMA FACTOR HRDA"/>
    <property type="match status" value="1"/>
</dbReference>
<feature type="region of interest" description="Disordered" evidence="6">
    <location>
        <begin position="193"/>
        <end position="223"/>
    </location>
</feature>
<dbReference type="InterPro" id="IPR050239">
    <property type="entry name" value="Sigma-70_RNA_pol_init_factors"/>
</dbReference>
<dbReference type="CDD" id="cd06171">
    <property type="entry name" value="Sigma70_r4"/>
    <property type="match status" value="1"/>
</dbReference>
<dbReference type="FunFam" id="1.10.10.10:FF:000004">
    <property type="entry name" value="RNA polymerase sigma factor SigA"/>
    <property type="match status" value="1"/>
</dbReference>
<dbReference type="InterPro" id="IPR000943">
    <property type="entry name" value="RNA_pol_sigma70"/>
</dbReference>
<name>A0AAU8H5N6_9ACTN</name>
<keyword evidence="5" id="KW-0963">Cytoplasm</keyword>
<feature type="region of interest" description="Disordered" evidence="6">
    <location>
        <begin position="68"/>
        <end position="167"/>
    </location>
</feature>
<feature type="region of interest" description="Sigma-70 factor domain-2" evidence="5">
    <location>
        <begin position="299"/>
        <end position="369"/>
    </location>
</feature>
<comment type="function">
    <text evidence="5">Sigma factors are initiation factors that promote the attachment of RNA polymerase to specific initiation sites and are then released. This sigma factor is the primary sigma factor during exponential growth.</text>
</comment>
<keyword evidence="4 5" id="KW-0804">Transcription</keyword>
<dbReference type="PROSITE" id="PS00716">
    <property type="entry name" value="SIGMA70_2"/>
    <property type="match status" value="1"/>
</dbReference>
<dbReference type="PANTHER" id="PTHR30603">
    <property type="entry name" value="RNA POLYMERASE SIGMA FACTOR RPO"/>
    <property type="match status" value="1"/>
</dbReference>
<dbReference type="Pfam" id="PF04545">
    <property type="entry name" value="Sigma70_r4"/>
    <property type="match status" value="1"/>
</dbReference>
<dbReference type="Gene3D" id="1.10.10.10">
    <property type="entry name" value="Winged helix-like DNA-binding domain superfamily/Winged helix DNA-binding domain"/>
    <property type="match status" value="2"/>
</dbReference>
<evidence type="ECO:0000259" key="7">
    <source>
        <dbReference type="PROSITE" id="PS00715"/>
    </source>
</evidence>
<dbReference type="Gene3D" id="1.10.601.10">
    <property type="entry name" value="RNA Polymerase Primary Sigma Factor"/>
    <property type="match status" value="2"/>
</dbReference>
<evidence type="ECO:0000256" key="1">
    <source>
        <dbReference type="ARBA" id="ARBA00023015"/>
    </source>
</evidence>
<evidence type="ECO:0000256" key="2">
    <source>
        <dbReference type="ARBA" id="ARBA00023082"/>
    </source>
</evidence>
<evidence type="ECO:0000313" key="10">
    <source>
        <dbReference type="EMBL" id="XCH71809.1"/>
    </source>
</evidence>
<dbReference type="EMBL" id="CP157762">
    <property type="protein sequence ID" value="XBP91111.1"/>
    <property type="molecule type" value="Genomic_DNA"/>
</dbReference>
<dbReference type="GO" id="GO:0006352">
    <property type="term" value="P:DNA-templated transcription initiation"/>
    <property type="evidence" value="ECO:0007669"/>
    <property type="project" value="UniProtKB-UniRule"/>
</dbReference>
<feature type="domain" description="RNA polymerase sigma-70" evidence="8">
    <location>
        <begin position="492"/>
        <end position="518"/>
    </location>
</feature>
<evidence type="ECO:0000256" key="5">
    <source>
        <dbReference type="HAMAP-Rule" id="MF_00963"/>
    </source>
</evidence>
<dbReference type="Pfam" id="PF04542">
    <property type="entry name" value="Sigma70_r2"/>
    <property type="match status" value="1"/>
</dbReference>
<dbReference type="NCBIfam" id="TIGR02937">
    <property type="entry name" value="sigma70-ECF"/>
    <property type="match status" value="1"/>
</dbReference>
<organism evidence="10">
    <name type="scientific">Micromonospora sp. CCTCC AA 2012012</name>
    <dbReference type="NCBI Taxonomy" id="3111921"/>
    <lineage>
        <taxon>Bacteria</taxon>
        <taxon>Bacillati</taxon>
        <taxon>Actinomycetota</taxon>
        <taxon>Actinomycetes</taxon>
        <taxon>Micromonosporales</taxon>
        <taxon>Micromonosporaceae</taxon>
        <taxon>Micromonospora</taxon>
    </lineage>
</organism>
<gene>
    <name evidence="5" type="primary">sigA</name>
    <name evidence="10" type="ORF">ABUL08_15695</name>
    <name evidence="9" type="ORF">VK199_15630</name>
</gene>
<evidence type="ECO:0000259" key="8">
    <source>
        <dbReference type="PROSITE" id="PS00716"/>
    </source>
</evidence>
<keyword evidence="3 5" id="KW-0238">DNA-binding</keyword>
<dbReference type="SUPFAM" id="SSF88659">
    <property type="entry name" value="Sigma3 and sigma4 domains of RNA polymerase sigma factors"/>
    <property type="match status" value="2"/>
</dbReference>
<dbReference type="InterPro" id="IPR014284">
    <property type="entry name" value="RNA_pol_sigma-70_dom"/>
</dbReference>
<evidence type="ECO:0000256" key="4">
    <source>
        <dbReference type="ARBA" id="ARBA00023163"/>
    </source>
</evidence>
<feature type="DNA-binding region" description="H-T-H motif" evidence="5">
    <location>
        <begin position="493"/>
        <end position="512"/>
    </location>
</feature>
<feature type="region of interest" description="Sigma-70 factor domain-3" evidence="5">
    <location>
        <begin position="378"/>
        <end position="454"/>
    </location>
</feature>
<dbReference type="Pfam" id="PF00140">
    <property type="entry name" value="Sigma70_r1_2"/>
    <property type="match status" value="1"/>
</dbReference>
<dbReference type="PROSITE" id="PS00715">
    <property type="entry name" value="SIGMA70_1"/>
    <property type="match status" value="1"/>
</dbReference>
<dbReference type="InterPro" id="IPR013325">
    <property type="entry name" value="RNA_pol_sigma_r2"/>
</dbReference>
<reference evidence="9" key="1">
    <citation type="submission" date="2024-01" db="EMBL/GenBank/DDBJ databases">
        <title>The genome sequence of Micromonospora mangrovi CCTCC AA 2012012.</title>
        <authorList>
            <person name="Gao J."/>
        </authorList>
    </citation>
    <scope>NUCLEOTIDE SEQUENCE</scope>
    <source>
        <strain evidence="9">CCTCC AA 2012012</strain>
    </source>
</reference>
<evidence type="ECO:0000256" key="6">
    <source>
        <dbReference type="SAM" id="MobiDB-lite"/>
    </source>
</evidence>
<comment type="subunit">
    <text evidence="5">Interacts transiently with the RNA polymerase catalytic core.</text>
</comment>
<dbReference type="GO" id="GO:0005737">
    <property type="term" value="C:cytoplasm"/>
    <property type="evidence" value="ECO:0007669"/>
    <property type="project" value="UniProtKB-SubCell"/>
</dbReference>
<accession>A0AAU8H5N6</accession>
<dbReference type="GO" id="GO:0016987">
    <property type="term" value="F:sigma factor activity"/>
    <property type="evidence" value="ECO:0007669"/>
    <property type="project" value="UniProtKB-UniRule"/>
</dbReference>
<feature type="compositionally biased region" description="Acidic residues" evidence="6">
    <location>
        <begin position="204"/>
        <end position="213"/>
    </location>
</feature>
<keyword evidence="2 5" id="KW-0731">Sigma factor</keyword>
<dbReference type="InterPro" id="IPR036388">
    <property type="entry name" value="WH-like_DNA-bd_sf"/>
</dbReference>
<proteinExistence type="inferred from homology"/>
<dbReference type="InterPro" id="IPR028630">
    <property type="entry name" value="Sigma70_RpoD"/>
</dbReference>
<dbReference type="InterPro" id="IPR007627">
    <property type="entry name" value="RNA_pol_sigma70_r2"/>
</dbReference>
<protein>
    <recommendedName>
        <fullName evidence="5">RNA polymerase sigma factor SigA</fullName>
    </recommendedName>
</protein>
<evidence type="ECO:0000256" key="3">
    <source>
        <dbReference type="ARBA" id="ARBA00023125"/>
    </source>
</evidence>
<dbReference type="PRINTS" id="PR00046">
    <property type="entry name" value="SIGMA70FCT"/>
</dbReference>